<comment type="cofactor">
    <cofactor evidence="1">
        <name>pyridoxal 5'-phosphate</name>
        <dbReference type="ChEBI" id="CHEBI:597326"/>
    </cofactor>
</comment>
<dbReference type="InterPro" id="IPR015424">
    <property type="entry name" value="PyrdxlP-dep_Trfase"/>
</dbReference>
<dbReference type="RefSeq" id="WP_162422610.1">
    <property type="nucleotide sequence ID" value="NZ_WVIE01000006.1"/>
</dbReference>
<protein>
    <submittedName>
        <fullName evidence="4">Aminotransferase class I/II-fold pyridoxal phosphate-dependent enzyme</fullName>
    </submittedName>
</protein>
<dbReference type="InterPro" id="IPR004839">
    <property type="entry name" value="Aminotransferase_I/II_large"/>
</dbReference>
<dbReference type="GO" id="GO:0008483">
    <property type="term" value="F:transaminase activity"/>
    <property type="evidence" value="ECO:0007669"/>
    <property type="project" value="UniProtKB-KW"/>
</dbReference>
<dbReference type="AlphaFoldDB" id="A0A8J8CMC4"/>
<dbReference type="PANTHER" id="PTHR13693">
    <property type="entry name" value="CLASS II AMINOTRANSFERASE/8-AMINO-7-OXONONANOATE SYNTHASE"/>
    <property type="match status" value="1"/>
</dbReference>
<dbReference type="Pfam" id="PF00155">
    <property type="entry name" value="Aminotran_1_2"/>
    <property type="match status" value="1"/>
</dbReference>
<name>A0A8J8CMC4_9CYAN</name>
<keyword evidence="2" id="KW-0808">Transferase</keyword>
<dbReference type="InterPro" id="IPR015421">
    <property type="entry name" value="PyrdxlP-dep_Trfase_major"/>
</dbReference>
<dbReference type="Gene3D" id="3.90.1150.10">
    <property type="entry name" value="Aspartate Aminotransferase, domain 1"/>
    <property type="match status" value="1"/>
</dbReference>
<organism evidence="4 5">
    <name type="scientific">Myxacorys almedinensis A</name>
    <dbReference type="NCBI Taxonomy" id="2690445"/>
    <lineage>
        <taxon>Bacteria</taxon>
        <taxon>Bacillati</taxon>
        <taxon>Cyanobacteriota</taxon>
        <taxon>Cyanophyceae</taxon>
        <taxon>Leptolyngbyales</taxon>
        <taxon>Leptolyngbyaceae</taxon>
        <taxon>Myxacorys</taxon>
        <taxon>Myxacorys almedinensis</taxon>
    </lineage>
</organism>
<dbReference type="GO" id="GO:0030170">
    <property type="term" value="F:pyridoxal phosphate binding"/>
    <property type="evidence" value="ECO:0007669"/>
    <property type="project" value="InterPro"/>
</dbReference>
<dbReference type="SUPFAM" id="SSF53383">
    <property type="entry name" value="PLP-dependent transferases"/>
    <property type="match status" value="1"/>
</dbReference>
<accession>A0A8J8CMC4</accession>
<comment type="caution">
    <text evidence="4">The sequence shown here is derived from an EMBL/GenBank/DDBJ whole genome shotgun (WGS) entry which is preliminary data.</text>
</comment>
<gene>
    <name evidence="4" type="ORF">GS601_07345</name>
</gene>
<keyword evidence="4" id="KW-0032">Aminotransferase</keyword>
<dbReference type="EMBL" id="WVIE01000006">
    <property type="protein sequence ID" value="NDJ17102.1"/>
    <property type="molecule type" value="Genomic_DNA"/>
</dbReference>
<dbReference type="InterPro" id="IPR050087">
    <property type="entry name" value="AON_synthase_class-II"/>
</dbReference>
<evidence type="ECO:0000259" key="3">
    <source>
        <dbReference type="Pfam" id="PF00155"/>
    </source>
</evidence>
<evidence type="ECO:0000313" key="4">
    <source>
        <dbReference type="EMBL" id="NDJ17102.1"/>
    </source>
</evidence>
<reference evidence="4" key="1">
    <citation type="submission" date="2019-12" db="EMBL/GenBank/DDBJ databases">
        <title>High-Quality draft genome sequences of three cyanobacteria isolated from the limestone walls of the Old Cathedral of Coimbra.</title>
        <authorList>
            <person name="Tiago I."/>
            <person name="Soares F."/>
            <person name="Portugal A."/>
        </authorList>
    </citation>
    <scope>NUCLEOTIDE SEQUENCE</scope>
    <source>
        <strain evidence="4">A</strain>
    </source>
</reference>
<sequence>MQVVKEYVRRWYDSGLEPDEYICHTRQGNIVEIEDAETGKRHTVITFCTNDVLGLTQNESVKQAAIAAILQYGTSTSSTSVLSGRIDIHRQLEEEVSRFKHLPHTQLFLNAWMAMQALMDAFCHLAIPVPGFEHTRETLIMTDVLNHGCIVSALANAGTRSGKLFGYSPQVRVKAYRHCDVEDLARKLKRYVKEGDRIMVVSDAVFSMDGDLAPLPEMIEVMSPYPDSVLLMDEAHASGAIGATGRGIYEHYGLTPQAAIDKGIVPLIMTTFSKFGASVGAAISSPAAELKPLLNCSPTSIGTCSLAPPLAAAALQSLRTVQEHPELVTRLQENTKYLRSRLMAQGFETIGETNVVPVMLPAEINPKEFAQELLTTYGIWVSPIWFIAKPRIRMTVNSLHTREEMDKLVAAVVSVRESMYKATISA</sequence>
<evidence type="ECO:0000256" key="1">
    <source>
        <dbReference type="ARBA" id="ARBA00001933"/>
    </source>
</evidence>
<dbReference type="Gene3D" id="3.40.640.10">
    <property type="entry name" value="Type I PLP-dependent aspartate aminotransferase-like (Major domain)"/>
    <property type="match status" value="1"/>
</dbReference>
<dbReference type="InterPro" id="IPR015422">
    <property type="entry name" value="PyrdxlP-dep_Trfase_small"/>
</dbReference>
<keyword evidence="5" id="KW-1185">Reference proteome</keyword>
<proteinExistence type="predicted"/>
<feature type="domain" description="Aminotransferase class I/classII large" evidence="3">
    <location>
        <begin position="43"/>
        <end position="411"/>
    </location>
</feature>
<evidence type="ECO:0000256" key="2">
    <source>
        <dbReference type="ARBA" id="ARBA00022679"/>
    </source>
</evidence>
<evidence type="ECO:0000313" key="5">
    <source>
        <dbReference type="Proteomes" id="UP000646053"/>
    </source>
</evidence>
<dbReference type="Proteomes" id="UP000646053">
    <property type="component" value="Unassembled WGS sequence"/>
</dbReference>